<reference evidence="3 4" key="1">
    <citation type="journal article" date="2018" name="Evol. Lett.">
        <title>Horizontal gene cluster transfer increased hallucinogenic mushroom diversity.</title>
        <authorList>
            <person name="Reynolds H.T."/>
            <person name="Vijayakumar V."/>
            <person name="Gluck-Thaler E."/>
            <person name="Korotkin H.B."/>
            <person name="Matheny P.B."/>
            <person name="Slot J.C."/>
        </authorList>
    </citation>
    <scope>NUCLEOTIDE SEQUENCE [LARGE SCALE GENOMIC DNA]</scope>
    <source>
        <strain evidence="3 4">2629</strain>
    </source>
</reference>
<dbReference type="InParanoid" id="A0A409W6B1"/>
<evidence type="ECO:0000256" key="2">
    <source>
        <dbReference type="SAM" id="SignalP"/>
    </source>
</evidence>
<keyword evidence="4" id="KW-1185">Reference proteome</keyword>
<proteinExistence type="predicted"/>
<feature type="chain" id="PRO_5019410258" evidence="2">
    <location>
        <begin position="28"/>
        <end position="167"/>
    </location>
</feature>
<organism evidence="3 4">
    <name type="scientific">Panaeolus cyanescens</name>
    <dbReference type="NCBI Taxonomy" id="181874"/>
    <lineage>
        <taxon>Eukaryota</taxon>
        <taxon>Fungi</taxon>
        <taxon>Dikarya</taxon>
        <taxon>Basidiomycota</taxon>
        <taxon>Agaricomycotina</taxon>
        <taxon>Agaricomycetes</taxon>
        <taxon>Agaricomycetidae</taxon>
        <taxon>Agaricales</taxon>
        <taxon>Agaricineae</taxon>
        <taxon>Galeropsidaceae</taxon>
        <taxon>Panaeolus</taxon>
    </lineage>
</organism>
<name>A0A409W6B1_9AGAR</name>
<feature type="non-terminal residue" evidence="3">
    <location>
        <position position="167"/>
    </location>
</feature>
<dbReference type="EMBL" id="NHTK01005780">
    <property type="protein sequence ID" value="PPQ74047.1"/>
    <property type="molecule type" value="Genomic_DNA"/>
</dbReference>
<evidence type="ECO:0000256" key="1">
    <source>
        <dbReference type="SAM" id="MobiDB-lite"/>
    </source>
</evidence>
<feature type="region of interest" description="Disordered" evidence="1">
    <location>
        <begin position="99"/>
        <end position="118"/>
    </location>
</feature>
<evidence type="ECO:0000313" key="4">
    <source>
        <dbReference type="Proteomes" id="UP000284842"/>
    </source>
</evidence>
<feature type="signal peptide" evidence="2">
    <location>
        <begin position="1"/>
        <end position="27"/>
    </location>
</feature>
<accession>A0A409W6B1</accession>
<keyword evidence="2" id="KW-0732">Signal</keyword>
<protein>
    <submittedName>
        <fullName evidence="3">Uncharacterized protein</fullName>
    </submittedName>
</protein>
<dbReference type="AlphaFoldDB" id="A0A409W6B1"/>
<comment type="caution">
    <text evidence="3">The sequence shown here is derived from an EMBL/GenBank/DDBJ whole genome shotgun (WGS) entry which is preliminary data.</text>
</comment>
<dbReference type="Proteomes" id="UP000284842">
    <property type="component" value="Unassembled WGS sequence"/>
</dbReference>
<evidence type="ECO:0000313" key="3">
    <source>
        <dbReference type="EMBL" id="PPQ74047.1"/>
    </source>
</evidence>
<sequence length="167" mass="17961">MNPKFLSSPITVLLISIINYNIISASAQDPAVIDVGTATNKPPLDVPHLVAYFTQIGAAITSLNTTISALTSENYDVADEIHSGFHEVRSIVKEATKRAEEPILPPPQPSGTGTNTTSPLLTALTTLEPIALSTLQNLISKQPIAAGFTKHNPIKQINKDLEKLRDR</sequence>
<gene>
    <name evidence="3" type="ORF">CVT24_012349</name>
</gene>